<dbReference type="Gene3D" id="2.40.128.20">
    <property type="match status" value="1"/>
</dbReference>
<comment type="caution">
    <text evidence="2">The sequence shown here is derived from an EMBL/GenBank/DDBJ whole genome shotgun (WGS) entry which is preliminary data.</text>
</comment>
<dbReference type="Pfam" id="PF08768">
    <property type="entry name" value="THAP4_heme-bd"/>
    <property type="match status" value="1"/>
</dbReference>
<feature type="domain" description="THAP4-like heme-binding" evidence="1">
    <location>
        <begin position="12"/>
        <end position="176"/>
    </location>
</feature>
<gene>
    <name evidence="2" type="ORF">BM477_05630</name>
</gene>
<accession>A0A1Q5PM94</accession>
<proteinExistence type="predicted"/>
<reference evidence="3" key="1">
    <citation type="submission" date="2016-11" db="EMBL/GenBank/DDBJ databases">
        <title>Actinomyces gypaetusis sp. nov. isolated from Gypaetus barbatus in Qinghai Tibet Plateau China.</title>
        <authorList>
            <person name="Meng X."/>
        </authorList>
    </citation>
    <scope>NUCLEOTIDE SEQUENCE [LARGE SCALE GENOMIC DNA]</scope>
    <source>
        <strain evidence="3">DSM 15383</strain>
    </source>
</reference>
<evidence type="ECO:0000313" key="3">
    <source>
        <dbReference type="Proteomes" id="UP000186465"/>
    </source>
</evidence>
<dbReference type="InterPro" id="IPR012674">
    <property type="entry name" value="Calycin"/>
</dbReference>
<keyword evidence="3" id="KW-1185">Reference proteome</keyword>
<name>A0A1Q5PM94_9ACTO</name>
<dbReference type="RefSeq" id="WP_075361707.1">
    <property type="nucleotide sequence ID" value="NZ_MPDM01000005.1"/>
</dbReference>
<sequence length="215" mass="23306">MITIDTSLPVPIRPLSWLLGRWQGYGVVFGDKNDQMVLEDLEITAADNQLLLSLRVWEAAGSVPPPTPAAEGVSQLVRGDLLRTEELYLSLSEAAVKQFNTQISDTANSEVSSRHLLEGQTQTRDWSGVAEGPRIQIQSAGGRAPSSSVSAQSDRPDRGLVRMFGLVGGELMWTQSEFSAAKLQATGRVTDEDLSTDITGRLSKIDLHPLFNTSA</sequence>
<dbReference type="EMBL" id="MPDM01000005">
    <property type="protein sequence ID" value="OKL48678.1"/>
    <property type="molecule type" value="Genomic_DNA"/>
</dbReference>
<organism evidence="2 3">
    <name type="scientific">Boudabousia marimammalium</name>
    <dbReference type="NCBI Taxonomy" id="156892"/>
    <lineage>
        <taxon>Bacteria</taxon>
        <taxon>Bacillati</taxon>
        <taxon>Actinomycetota</taxon>
        <taxon>Actinomycetes</taxon>
        <taxon>Actinomycetales</taxon>
        <taxon>Actinomycetaceae</taxon>
        <taxon>Boudabousia</taxon>
    </lineage>
</organism>
<dbReference type="OrthoDB" id="4804006at2"/>
<dbReference type="STRING" id="156892.BM477_05630"/>
<evidence type="ECO:0000259" key="1">
    <source>
        <dbReference type="Pfam" id="PF08768"/>
    </source>
</evidence>
<dbReference type="InterPro" id="IPR014878">
    <property type="entry name" value="THAP4-like_heme-bd"/>
</dbReference>
<protein>
    <recommendedName>
        <fullName evidence="1">THAP4-like heme-binding domain-containing protein</fullName>
    </recommendedName>
</protein>
<dbReference type="Proteomes" id="UP000186465">
    <property type="component" value="Unassembled WGS sequence"/>
</dbReference>
<dbReference type="AlphaFoldDB" id="A0A1Q5PM94"/>
<evidence type="ECO:0000313" key="2">
    <source>
        <dbReference type="EMBL" id="OKL48678.1"/>
    </source>
</evidence>